<evidence type="ECO:0000256" key="2">
    <source>
        <dbReference type="ARBA" id="ARBA00007335"/>
    </source>
</evidence>
<evidence type="ECO:0000256" key="4">
    <source>
        <dbReference type="SAM" id="Coils"/>
    </source>
</evidence>
<comment type="similarity">
    <text evidence="2">Belongs to the HIR3 family.</text>
</comment>
<comment type="subcellular location">
    <subcellularLocation>
        <location evidence="1">Nucleus</location>
    </subcellularLocation>
</comment>
<protein>
    <submittedName>
        <fullName evidence="6">Hir3 protein</fullName>
    </submittedName>
</protein>
<evidence type="ECO:0000313" key="7">
    <source>
        <dbReference type="Proteomes" id="UP001377567"/>
    </source>
</evidence>
<name>A0AAV5RZM5_MAUHU</name>
<organism evidence="6 7">
    <name type="scientific">Maudiozyma humilis</name>
    <name type="common">Sour dough yeast</name>
    <name type="synonym">Kazachstania humilis</name>
    <dbReference type="NCBI Taxonomy" id="51915"/>
    <lineage>
        <taxon>Eukaryota</taxon>
        <taxon>Fungi</taxon>
        <taxon>Dikarya</taxon>
        <taxon>Ascomycota</taxon>
        <taxon>Saccharomycotina</taxon>
        <taxon>Saccharomycetes</taxon>
        <taxon>Saccharomycetales</taxon>
        <taxon>Saccharomycetaceae</taxon>
        <taxon>Maudiozyma</taxon>
    </lineage>
</organism>
<evidence type="ECO:0000256" key="3">
    <source>
        <dbReference type="ARBA" id="ARBA00023242"/>
    </source>
</evidence>
<comment type="caution">
    <text evidence="6">The sequence shown here is derived from an EMBL/GenBank/DDBJ whole genome shotgun (WGS) entry which is preliminary data.</text>
</comment>
<feature type="region of interest" description="Disordered" evidence="5">
    <location>
        <begin position="310"/>
        <end position="331"/>
    </location>
</feature>
<evidence type="ECO:0000313" key="6">
    <source>
        <dbReference type="EMBL" id="GMM56586.1"/>
    </source>
</evidence>
<keyword evidence="4" id="KW-0175">Coiled coil</keyword>
<evidence type="ECO:0000256" key="5">
    <source>
        <dbReference type="SAM" id="MobiDB-lite"/>
    </source>
</evidence>
<keyword evidence="7" id="KW-1185">Reference proteome</keyword>
<dbReference type="EMBL" id="BTGD01000008">
    <property type="protein sequence ID" value="GMM56586.1"/>
    <property type="molecule type" value="Genomic_DNA"/>
</dbReference>
<feature type="region of interest" description="Disordered" evidence="5">
    <location>
        <begin position="360"/>
        <end position="390"/>
    </location>
</feature>
<dbReference type="InterPro" id="IPR033053">
    <property type="entry name" value="Hir3/CABIN1"/>
</dbReference>
<dbReference type="GO" id="GO:0006325">
    <property type="term" value="P:chromatin organization"/>
    <property type="evidence" value="ECO:0007669"/>
    <property type="project" value="InterPro"/>
</dbReference>
<feature type="coiled-coil region" evidence="4">
    <location>
        <begin position="602"/>
        <end position="629"/>
    </location>
</feature>
<feature type="compositionally biased region" description="Polar residues" evidence="5">
    <location>
        <begin position="310"/>
        <end position="328"/>
    </location>
</feature>
<sequence length="1674" mass="193720">MSSFNAINLIPQDDEVEAEEHTRELQIEEGFQIYQEALVLLNDKKFKDSNEKFKALFKLDVIVPDKFGVFRYSTPIIDRLRYLAYRNRGMYYYTYLTEIHEDLDASDIVNYILKVLDNLIEALQHAEPDLAVTELLVQLFRGFKSRKLERLILENEITKNENQLMLLGRRRRKLLPQTERVVHEYCKLLTDVDDTEPIGNILSKVSSDISASKLDSEPSPLVLGEVLDKIQKMKTEDERLMKSMDTFEVKIDSLDWDSVASSISDLIPYAKMANLLGRNSDPYNELDEPIEAIKYIVNVDENVLENQMNKHPSENTQESASDTTSQILEDQPDTPKVQIIPPEFRPPPDDTIKMIEVRRSSKRTADTDSAAARIAQRSSKRFKERDTTEEDKNVLSTARHHEFLNEFEDKIAVLDYSLSYKINQLSKEVIDTDDELLVLRDLYDCLNNWTNWHTDIFRKIEVSQRKRLVHNDNKDEIMQLNTLLRTNILEEKNELDLIDKNIPIPLLSEFIKKVNATEPHFHELRIMFLLEVLGGDINQRLLTRYIWPESLMKTVINLVLGIEKNLYNLVSQNIGMYWTFGLSILEILVNVLGDVCQEMLSLKPQSNRMNDLKSQRNKLERKIHKWLLLLHKDGTSKEVHYQRLYLEWIHCCYVQMTNEITDNLLIDSLETLSSIIKQIDEPVHANYPNCKHIPTLTTNSVQSQLSKINIVRNISLIEYTEGDEKNKEEVDAENIKHMALLEDILMKSLNPTKSITGSADEEMVSFISESPFQLQVKLWGILFSYYCNSEDAESSLRIYFHYMTLLKSRLTSKMTSVEQEEIRKRTLLFVLSTAGSVTLNMLHVIKSKNWGEPKSQIVHENVQNIYYFFFTFYAVMYYESIAKESCSVVSFSHKAVKSFSLMKSYLVSLGTMITYLFCWETHQKSIEDANKLTVNYIGQLHELFGSMSFCDSAHGYFLLLSENLLCRWIIDSSYEPFKQVLWCRYHYSISTDNVNPEQHNTKTTAMSKENAIPLGIYLLKYQYQNTNPLLVPNNKSSLKQVLENIIETVGDVDFASSHVLNRNEYLFNECLNRPITTALFRSALKGDKILTLTTPYDDLQEGMDAGIFYVASIHAMNLYKIKKKSMQARPSELDSIRRTLKVDVLYNTQRSESWYLLGKCFSYIVEDDLIWTSDKISTIEKKKTIATTQRKAIICYLLAISLYNRKSEHTADDEIIIGRTYEALGDELVSGYYKPMDKLCFSWQPSSKILQLTEEKSIKEVLYNESSTISDFNIEQSIVLCYQNSNMYNAAESDTNWWGNYSLGRILFKLNRATYGNEAYSYTLKAAINSSLSSSREPIIEPHYYLINVCYKMVAANMIDPVKALGMISKDKSFLSQDEDFWTFPDSSDVSNQKALLYRKIIDLLRALLTHDKKKLQHRPQYRIAKILYHEFKDIDGALEEMENMVSIKNSKNLINIWKPEYERPGKHFVYAHDYLVFFITLLLEKNDFNGIALVIKKVRRFGAGVAYVNEVNDFAVKSYNECIHKILQIPDKRYIETLLPSLSYQDFLNVSKQLFDEFKPDDYNIDYTNGLKYAFQLKKGNNGIAFDSVCLSIYFKKFYLPKLAIEKEKEEINNPSGSNNIDAITISSSSNQSSSPSGSAESRVSSPKQGGQKKRVSKKEVFDRIRALVEKCP</sequence>
<feature type="compositionally biased region" description="Polar residues" evidence="5">
    <location>
        <begin position="1614"/>
        <end position="1627"/>
    </location>
</feature>
<dbReference type="PANTHER" id="PTHR15502:SF7">
    <property type="entry name" value="CALCINEURIN-BINDING PROTEIN CABIN-1"/>
    <property type="match status" value="1"/>
</dbReference>
<feature type="compositionally biased region" description="Basic and acidic residues" evidence="5">
    <location>
        <begin position="381"/>
        <end position="390"/>
    </location>
</feature>
<gene>
    <name evidence="6" type="ORF">DAKH74_032020</name>
</gene>
<keyword evidence="3" id="KW-0539">Nucleus</keyword>
<dbReference type="GO" id="GO:0005634">
    <property type="term" value="C:nucleus"/>
    <property type="evidence" value="ECO:0007669"/>
    <property type="project" value="UniProtKB-SubCell"/>
</dbReference>
<dbReference type="Proteomes" id="UP001377567">
    <property type="component" value="Unassembled WGS sequence"/>
</dbReference>
<dbReference type="PANTHER" id="PTHR15502">
    <property type="entry name" value="CALCINEURIN-BINDING PROTEIN CABIN 1-RELATED"/>
    <property type="match status" value="1"/>
</dbReference>
<reference evidence="6 7" key="1">
    <citation type="journal article" date="2023" name="Elife">
        <title>Identification of key yeast species and microbe-microbe interactions impacting larval growth of Drosophila in the wild.</title>
        <authorList>
            <person name="Mure A."/>
            <person name="Sugiura Y."/>
            <person name="Maeda R."/>
            <person name="Honda K."/>
            <person name="Sakurai N."/>
            <person name="Takahashi Y."/>
            <person name="Watada M."/>
            <person name="Katoh T."/>
            <person name="Gotoh A."/>
            <person name="Gotoh Y."/>
            <person name="Taniguchi I."/>
            <person name="Nakamura K."/>
            <person name="Hayashi T."/>
            <person name="Katayama T."/>
            <person name="Uemura T."/>
            <person name="Hattori Y."/>
        </authorList>
    </citation>
    <scope>NUCLEOTIDE SEQUENCE [LARGE SCALE GENOMIC DNA]</scope>
    <source>
        <strain evidence="6 7">KH-74</strain>
    </source>
</reference>
<dbReference type="GO" id="GO:0000417">
    <property type="term" value="C:HIR complex"/>
    <property type="evidence" value="ECO:0007669"/>
    <property type="project" value="TreeGrafter"/>
</dbReference>
<evidence type="ECO:0000256" key="1">
    <source>
        <dbReference type="ARBA" id="ARBA00004123"/>
    </source>
</evidence>
<dbReference type="GO" id="GO:0031491">
    <property type="term" value="F:nucleosome binding"/>
    <property type="evidence" value="ECO:0007669"/>
    <property type="project" value="TreeGrafter"/>
</dbReference>
<proteinExistence type="inferred from homology"/>
<feature type="region of interest" description="Disordered" evidence="5">
    <location>
        <begin position="1613"/>
        <end position="1661"/>
    </location>
</feature>
<feature type="compositionally biased region" description="Low complexity" evidence="5">
    <location>
        <begin position="1628"/>
        <end position="1647"/>
    </location>
</feature>
<accession>A0AAV5RZM5</accession>